<accession>A0A411B136</accession>
<evidence type="ECO:0000256" key="1">
    <source>
        <dbReference type="SAM" id="MobiDB-lite"/>
    </source>
</evidence>
<keyword evidence="3" id="KW-1185">Reference proteome</keyword>
<dbReference type="Proteomes" id="UP000290796">
    <property type="component" value="Segment"/>
</dbReference>
<organism evidence="2 3">
    <name type="scientific">Streptomyces phage Euratis</name>
    <dbReference type="NCBI Taxonomy" id="2510569"/>
    <lineage>
        <taxon>Viruses</taxon>
        <taxon>Duplodnaviria</taxon>
        <taxon>Heunggongvirae</taxon>
        <taxon>Uroviricota</taxon>
        <taxon>Caudoviricetes</taxon>
        <taxon>Colingsworthviridae</taxon>
        <taxon>Vashvirus</taxon>
        <taxon>Vashvirus euratis</taxon>
    </lineage>
</organism>
<protein>
    <submittedName>
        <fullName evidence="2">Uncharacterized protein</fullName>
    </submittedName>
</protein>
<feature type="compositionally biased region" description="Low complexity" evidence="1">
    <location>
        <begin position="100"/>
        <end position="113"/>
    </location>
</feature>
<proteinExistence type="predicted"/>
<feature type="compositionally biased region" description="Polar residues" evidence="1">
    <location>
        <begin position="29"/>
        <end position="41"/>
    </location>
</feature>
<reference evidence="2 3" key="1">
    <citation type="submission" date="2019-01" db="EMBL/GenBank/DDBJ databases">
        <authorList>
            <person name="Russe A."/>
            <person name="Sprabary S.L."/>
            <person name="Nayek S."/>
            <person name="Klug H.M."/>
            <person name="Layton S.R."/>
            <person name="Kim T."/>
            <person name="Hughes L.E."/>
            <person name="Garlena R.A."/>
            <person name="Russell D.A."/>
            <person name="Pope W.H."/>
            <person name="Jacobs-Sera D."/>
            <person name="Hatfull G.F."/>
        </authorList>
    </citation>
    <scope>NUCLEOTIDE SEQUENCE [LARGE SCALE GENOMIC DNA]</scope>
</reference>
<name>A0A411B136_9CAUD</name>
<evidence type="ECO:0000313" key="2">
    <source>
        <dbReference type="EMBL" id="QAX94044.1"/>
    </source>
</evidence>
<sequence>MRNKIIFPASIVTTAAVAFGLGSLNFGQSSAATQAKPTPSVSAPEKTEPTQDTDVQDVDDASSAPSTTPVQAAPKTAGKPLSAPETKAPTQGKGKHRKPSTTPEKPAAKAATPKHAKPAESGSKGPLKDADGDGAVMDDMGRFLVPSMPELPTVFTLFPDPTGSEGLPPYDGPVVDELPVPVGAVTYEDDGTWGNDPGSDPSNTVIQDPEAWAELQANRSN</sequence>
<dbReference type="EMBL" id="MK450426">
    <property type="protein sequence ID" value="QAX94044.1"/>
    <property type="molecule type" value="Genomic_DNA"/>
</dbReference>
<evidence type="ECO:0000313" key="3">
    <source>
        <dbReference type="Proteomes" id="UP000290796"/>
    </source>
</evidence>
<gene>
    <name evidence="2" type="primary">49</name>
    <name evidence="2" type="ORF">SEA_EURATIS_49</name>
</gene>
<feature type="region of interest" description="Disordered" evidence="1">
    <location>
        <begin position="29"/>
        <end position="140"/>
    </location>
</feature>